<protein>
    <submittedName>
        <fullName evidence="1">Uncharacterized protein</fullName>
    </submittedName>
</protein>
<name>A0A7L4ZLA2_9FLAO</name>
<reference evidence="1 2" key="1">
    <citation type="journal article" date="2013" name="Int. J. Syst. Evol. Microbiol.">
        <title>Kordia antarctica sp. nov., isolated from Antarctic seawater.</title>
        <authorList>
            <person name="Baek K."/>
            <person name="Choi A."/>
            <person name="Kang I."/>
            <person name="Lee K."/>
            <person name="Cho J.C."/>
        </authorList>
    </citation>
    <scope>NUCLEOTIDE SEQUENCE [LARGE SCALE GENOMIC DNA]</scope>
    <source>
        <strain evidence="1 2">IMCC3317</strain>
    </source>
</reference>
<organism evidence="1 2">
    <name type="scientific">Kordia antarctica</name>
    <dbReference type="NCBI Taxonomy" id="1218801"/>
    <lineage>
        <taxon>Bacteria</taxon>
        <taxon>Pseudomonadati</taxon>
        <taxon>Bacteroidota</taxon>
        <taxon>Flavobacteriia</taxon>
        <taxon>Flavobacteriales</taxon>
        <taxon>Flavobacteriaceae</taxon>
        <taxon>Kordia</taxon>
    </lineage>
</organism>
<evidence type="ECO:0000313" key="1">
    <source>
        <dbReference type="EMBL" id="QHI37199.1"/>
    </source>
</evidence>
<dbReference type="EMBL" id="CP019288">
    <property type="protein sequence ID" value="QHI37199.1"/>
    <property type="molecule type" value="Genomic_DNA"/>
</dbReference>
<proteinExistence type="predicted"/>
<dbReference type="KEGG" id="kan:IMCC3317_25770"/>
<keyword evidence="2" id="KW-1185">Reference proteome</keyword>
<dbReference type="RefSeq" id="WP_160129841.1">
    <property type="nucleotide sequence ID" value="NZ_CP019288.1"/>
</dbReference>
<gene>
    <name evidence="1" type="ORF">IMCC3317_25770</name>
</gene>
<dbReference type="AlphaFoldDB" id="A0A7L4ZLA2"/>
<dbReference type="Proteomes" id="UP000464657">
    <property type="component" value="Chromosome"/>
</dbReference>
<accession>A0A7L4ZLA2</accession>
<evidence type="ECO:0000313" key="2">
    <source>
        <dbReference type="Proteomes" id="UP000464657"/>
    </source>
</evidence>
<sequence length="212" mass="24684">MGINIQGIAVDLKDINEISKRLLFNPLSEFGKSTFGEISVNRIENDELYSIKTEKGYILLVGDNIPLWEIEKREKSNSHYWKISLKLLSKKGKALKFMIGETSGIFAYKYYVHGNQIRYFSFSEGEIIVDNGNKMNVEFQGLFPDQVIYQLISEITGDDISTISPMKEVYIYKYAGMNLMSEIIANPDTQYRKWYIYYRKLKKIIKSLYTKT</sequence>